<organism evidence="1">
    <name type="scientific">marine sediment metagenome</name>
    <dbReference type="NCBI Taxonomy" id="412755"/>
    <lineage>
        <taxon>unclassified sequences</taxon>
        <taxon>metagenomes</taxon>
        <taxon>ecological metagenomes</taxon>
    </lineage>
</organism>
<protein>
    <recommendedName>
        <fullName evidence="2">RapA2 cadherin-like domain-containing protein</fullName>
    </recommendedName>
</protein>
<sequence>DLPPPIKPPILIAPIAFNDDYDIDKYDVTLVIIDADGVLDNDYDPDAEPDDILILILIGDGTTTQKGTVELVEDGGFTYTPPGDKDEKFDNDGSDEGGDYALFIDTFNYYIEDPDGLSSEATVTVTSKNYIPVAQPDSYDVAYDTPLSPAVDQGVIEGVVPAINGDYDPDGDSIISYMPGGLATGPTNLGGTVTLNPDGSFTYTPSASFSGTDSFTYYVTDGYNNSESVQVTISVDSPPALAVPYIQPAPGLDREKGEFRP</sequence>
<feature type="non-terminal residue" evidence="1">
    <location>
        <position position="1"/>
    </location>
</feature>
<evidence type="ECO:0008006" key="2">
    <source>
        <dbReference type="Google" id="ProtNLM"/>
    </source>
</evidence>
<evidence type="ECO:0000313" key="1">
    <source>
        <dbReference type="EMBL" id="GAG27937.1"/>
    </source>
</evidence>
<dbReference type="AlphaFoldDB" id="X0WXK7"/>
<dbReference type="Gene3D" id="2.60.40.3440">
    <property type="match status" value="1"/>
</dbReference>
<name>X0WXK7_9ZZZZ</name>
<dbReference type="EMBL" id="BARS01032443">
    <property type="protein sequence ID" value="GAG27937.1"/>
    <property type="molecule type" value="Genomic_DNA"/>
</dbReference>
<dbReference type="Pfam" id="PF17963">
    <property type="entry name" value="Big_9"/>
    <property type="match status" value="2"/>
</dbReference>
<feature type="non-terminal residue" evidence="1">
    <location>
        <position position="261"/>
    </location>
</feature>
<gene>
    <name evidence="1" type="ORF">S01H1_50357</name>
</gene>
<comment type="caution">
    <text evidence="1">The sequence shown here is derived from an EMBL/GenBank/DDBJ whole genome shotgun (WGS) entry which is preliminary data.</text>
</comment>
<proteinExistence type="predicted"/>
<reference evidence="1" key="1">
    <citation type="journal article" date="2014" name="Front. Microbiol.">
        <title>High frequency of phylogenetically diverse reductive dehalogenase-homologous genes in deep subseafloor sedimentary metagenomes.</title>
        <authorList>
            <person name="Kawai M."/>
            <person name="Futagami T."/>
            <person name="Toyoda A."/>
            <person name="Takaki Y."/>
            <person name="Nishi S."/>
            <person name="Hori S."/>
            <person name="Arai W."/>
            <person name="Tsubouchi T."/>
            <person name="Morono Y."/>
            <person name="Uchiyama I."/>
            <person name="Ito T."/>
            <person name="Fujiyama A."/>
            <person name="Inagaki F."/>
            <person name="Takami H."/>
        </authorList>
    </citation>
    <scope>NUCLEOTIDE SEQUENCE</scope>
    <source>
        <strain evidence="1">Expedition CK06-06</strain>
    </source>
</reference>
<accession>X0WXK7</accession>